<reference evidence="1 2" key="1">
    <citation type="submission" date="2017-06" db="EMBL/GenBank/DDBJ databases">
        <authorList>
            <consortium name="Pathogen Informatics"/>
        </authorList>
    </citation>
    <scope>NUCLEOTIDE SEQUENCE [LARGE SCALE GENOMIC DNA]</scope>
    <source>
        <strain evidence="1 2">NCTC11865</strain>
    </source>
</reference>
<dbReference type="KEGG" id="cgrn:4412665_00893"/>
<protein>
    <submittedName>
        <fullName evidence="1">Predicted membrane protein</fullName>
    </submittedName>
</protein>
<dbReference type="eggNOG" id="COG4270">
    <property type="taxonomic scope" value="Bacteria"/>
</dbReference>
<dbReference type="PANTHER" id="PTHR36974">
    <property type="entry name" value="MEMBRANE PROTEIN-RELATED"/>
    <property type="match status" value="1"/>
</dbReference>
<dbReference type="RefSeq" id="WP_065861000.1">
    <property type="nucleotide sequence ID" value="NZ_LT906441.1"/>
</dbReference>
<dbReference type="Proteomes" id="UP000215332">
    <property type="component" value="Chromosome 1"/>
</dbReference>
<evidence type="ECO:0000313" key="2">
    <source>
        <dbReference type="Proteomes" id="UP000215332"/>
    </source>
</evidence>
<dbReference type="EMBL" id="LT906441">
    <property type="protein sequence ID" value="SNV33031.1"/>
    <property type="molecule type" value="Genomic_DNA"/>
</dbReference>
<name>A0A239WEU3_9ACTN</name>
<dbReference type="AlphaFoldDB" id="A0A239WEU3"/>
<sequence>MFCTRARKSSDKAGHARHTAHLLIGLCASAGTMHFVRPEPFDSIIPPEIPGEPRAWTYGSGVAELVTAGLLACPATRRLGGRAAAALFVAVFPGNLEMTRQWRDREPKWQVLSLGRLPLQAVLVHQARDVAQNC</sequence>
<dbReference type="PANTHER" id="PTHR36974:SF1">
    <property type="entry name" value="DOXX FAMILY MEMBRANE PROTEIN"/>
    <property type="match status" value="1"/>
</dbReference>
<organism evidence="1 2">
    <name type="scientific">Cutibacterium granulosum</name>
    <dbReference type="NCBI Taxonomy" id="33011"/>
    <lineage>
        <taxon>Bacteria</taxon>
        <taxon>Bacillati</taxon>
        <taxon>Actinomycetota</taxon>
        <taxon>Actinomycetes</taxon>
        <taxon>Propionibacteriales</taxon>
        <taxon>Propionibacteriaceae</taxon>
        <taxon>Cutibacterium</taxon>
    </lineage>
</organism>
<evidence type="ECO:0000313" key="1">
    <source>
        <dbReference type="EMBL" id="SNV33031.1"/>
    </source>
</evidence>
<accession>A0A239WEU3</accession>
<proteinExistence type="predicted"/>
<gene>
    <name evidence="1" type="ORF">SAMEA4412665_00893</name>
</gene>